<dbReference type="PRINTS" id="PR00145">
    <property type="entry name" value="ARGSUCLYASE"/>
</dbReference>
<dbReference type="EMBL" id="UOGB01000226">
    <property type="protein sequence ID" value="VAX22059.1"/>
    <property type="molecule type" value="Genomic_DNA"/>
</dbReference>
<sequence length="464" mass="51869">MTKKKAWSGRFKGELAPEVERFNASINFDKRLYRHDIALSIAHAAMLGRERIIPANQAAVITRSLKKIEKEISSGKLRFKASDEDIHMAIERRLSKIAGPDIGGKLHTARSRNDQVATSFRMYVRDEIDSIRLLLRKLQRALYSRATGAVEILAPAYTHLQPAQPVRFAHWFLAYFEMFDRDSARFSDARKRVNVMPLGSAALAGTNFPIDRQWVAKELGFDSISQNSMDAVSDRDFAVEFLFAVSMTATHLSRLAEEIIIMSSAEFGVVELPDSFCTGSSIMPQKKNPDVPELIRGKTGRINGNLVALLTMLKGLPLAYNKDMQEDKEPVFDSSDQIKSMLDISSGLVLKMKLNVKKLGERAGENFMTAVDIADRMAMAGTPFREAHQIVGRLTRHCLDNDIKFIDLKPAQIKKIDPRLVKAIKSGITAGVSADGKNVTGGPAKKRILARLKQIEKMVLKWEK</sequence>
<dbReference type="InterPro" id="IPR029419">
    <property type="entry name" value="Arg_succ_lyase_C"/>
</dbReference>
<keyword evidence="3" id="KW-0456">Lyase</keyword>
<dbReference type="GO" id="GO:0005829">
    <property type="term" value="C:cytosol"/>
    <property type="evidence" value="ECO:0007669"/>
    <property type="project" value="TreeGrafter"/>
</dbReference>
<dbReference type="InterPro" id="IPR000362">
    <property type="entry name" value="Fumarate_lyase_fam"/>
</dbReference>
<dbReference type="PANTHER" id="PTHR43814">
    <property type="entry name" value="ARGININOSUCCINATE LYASE"/>
    <property type="match status" value="1"/>
</dbReference>
<dbReference type="PRINTS" id="PR00149">
    <property type="entry name" value="FUMRATELYASE"/>
</dbReference>
<dbReference type="Gene3D" id="1.10.275.10">
    <property type="entry name" value="Fumarase/aspartase (N-terminal domain)"/>
    <property type="match status" value="1"/>
</dbReference>
<dbReference type="Gene3D" id="1.10.40.30">
    <property type="entry name" value="Fumarase/aspartase (C-terminal domain)"/>
    <property type="match status" value="1"/>
</dbReference>
<dbReference type="PROSITE" id="PS00163">
    <property type="entry name" value="FUMARATE_LYASES"/>
    <property type="match status" value="1"/>
</dbReference>
<feature type="domain" description="Argininosuccinate lyase C-terminal" evidence="2">
    <location>
        <begin position="367"/>
        <end position="426"/>
    </location>
</feature>
<dbReference type="InterPro" id="IPR022761">
    <property type="entry name" value="Fumarate_lyase_N"/>
</dbReference>
<dbReference type="NCBIfam" id="TIGR00838">
    <property type="entry name" value="argH"/>
    <property type="match status" value="1"/>
</dbReference>
<dbReference type="HAMAP" id="MF_00006">
    <property type="entry name" value="Arg_succ_lyase"/>
    <property type="match status" value="1"/>
</dbReference>
<dbReference type="AlphaFoldDB" id="A0A3B1BVU4"/>
<proteinExistence type="inferred from homology"/>
<organism evidence="3">
    <name type="scientific">hydrothermal vent metagenome</name>
    <dbReference type="NCBI Taxonomy" id="652676"/>
    <lineage>
        <taxon>unclassified sequences</taxon>
        <taxon>metagenomes</taxon>
        <taxon>ecological metagenomes</taxon>
    </lineage>
</organism>
<dbReference type="Pfam" id="PF00206">
    <property type="entry name" value="Lyase_1"/>
    <property type="match status" value="1"/>
</dbReference>
<gene>
    <name evidence="3" type="ORF">MNBD_NITROSPINAE03-1343</name>
</gene>
<dbReference type="InterPro" id="IPR009049">
    <property type="entry name" value="Argininosuccinate_lyase"/>
</dbReference>
<dbReference type="FunFam" id="1.10.275.10:FF:000002">
    <property type="entry name" value="Argininosuccinate lyase"/>
    <property type="match status" value="1"/>
</dbReference>
<dbReference type="SUPFAM" id="SSF48557">
    <property type="entry name" value="L-aspartase-like"/>
    <property type="match status" value="1"/>
</dbReference>
<dbReference type="FunFam" id="1.20.200.10:FF:000015">
    <property type="entry name" value="argininosuccinate lyase isoform X2"/>
    <property type="match status" value="1"/>
</dbReference>
<reference evidence="3" key="1">
    <citation type="submission" date="2018-06" db="EMBL/GenBank/DDBJ databases">
        <authorList>
            <person name="Zhirakovskaya E."/>
        </authorList>
    </citation>
    <scope>NUCLEOTIDE SEQUENCE</scope>
</reference>
<evidence type="ECO:0000259" key="2">
    <source>
        <dbReference type="Pfam" id="PF14698"/>
    </source>
</evidence>
<dbReference type="GO" id="GO:0004056">
    <property type="term" value="F:argininosuccinate lyase activity"/>
    <property type="evidence" value="ECO:0007669"/>
    <property type="project" value="UniProtKB-EC"/>
</dbReference>
<dbReference type="InterPro" id="IPR024083">
    <property type="entry name" value="Fumarase/histidase_N"/>
</dbReference>
<dbReference type="Gene3D" id="1.20.200.10">
    <property type="entry name" value="Fumarase/aspartase (Central domain)"/>
    <property type="match status" value="1"/>
</dbReference>
<dbReference type="Pfam" id="PF14698">
    <property type="entry name" value="ASL_C2"/>
    <property type="match status" value="1"/>
</dbReference>
<dbReference type="InterPro" id="IPR020557">
    <property type="entry name" value="Fumarate_lyase_CS"/>
</dbReference>
<accession>A0A3B1BVU4</accession>
<name>A0A3B1BVU4_9ZZZZ</name>
<dbReference type="EC" id="4.3.2.1" evidence="3"/>
<dbReference type="CDD" id="cd01359">
    <property type="entry name" value="Argininosuccinate_lyase"/>
    <property type="match status" value="1"/>
</dbReference>
<dbReference type="GO" id="GO:0042450">
    <property type="term" value="P:L-arginine biosynthetic process via ornithine"/>
    <property type="evidence" value="ECO:0007669"/>
    <property type="project" value="InterPro"/>
</dbReference>
<evidence type="ECO:0000313" key="3">
    <source>
        <dbReference type="EMBL" id="VAX22059.1"/>
    </source>
</evidence>
<feature type="domain" description="Fumarate lyase N-terminal" evidence="1">
    <location>
        <begin position="9"/>
        <end position="304"/>
    </location>
</feature>
<dbReference type="InterPro" id="IPR008948">
    <property type="entry name" value="L-Aspartase-like"/>
</dbReference>
<dbReference type="PANTHER" id="PTHR43814:SF1">
    <property type="entry name" value="ARGININOSUCCINATE LYASE"/>
    <property type="match status" value="1"/>
</dbReference>
<evidence type="ECO:0000259" key="1">
    <source>
        <dbReference type="Pfam" id="PF00206"/>
    </source>
</evidence>
<protein>
    <submittedName>
        <fullName evidence="3">Argininosuccinate lyase</fullName>
        <ecNumber evidence="3">4.3.2.1</ecNumber>
    </submittedName>
</protein>